<keyword evidence="2" id="KW-0378">Hydrolase</keyword>
<keyword evidence="3" id="KW-0347">Helicase</keyword>
<dbReference type="GO" id="GO:0055087">
    <property type="term" value="C:Ski complex"/>
    <property type="evidence" value="ECO:0007669"/>
    <property type="project" value="TreeGrafter"/>
</dbReference>
<dbReference type="GO" id="GO:0005524">
    <property type="term" value="F:ATP binding"/>
    <property type="evidence" value="ECO:0007669"/>
    <property type="project" value="UniProtKB-KW"/>
</dbReference>
<dbReference type="Gene3D" id="3.40.50.300">
    <property type="entry name" value="P-loop containing nucleotide triphosphate hydrolases"/>
    <property type="match status" value="1"/>
</dbReference>
<sequence>HHSGHLPTWKLIIERLMTEGLLDAVFATSTVAAGVNFPARSVVFLNSDKFNGREFKPLSPTEFHQMTGRAGRRGMDHIGFAVAIPGKFMDIHLLPKLIDSSSSDIVSQIKINFSMVLNLLLSHTPDQIKDLFDKSFATFQIVKGKKKGFAHKGIKIDKKYLWKDFQRHLKFLKKTGFVTDKGELTDDGAWASQLRVDQPLLIAEGFRRRIFPGTDPALLAAIMAVFVYEGNSDDRNDTKNMPKTLLNTFLTVTKGLGSFLKIMSDHGFETHSFFIRPAFSIYTWATGQTWEQTLSTADMPEGNLATLILRTADNLRQIRALHHTFPNTSETAKKSIDLLLRDPVLIEDFSLT</sequence>
<dbReference type="InterPro" id="IPR027417">
    <property type="entry name" value="P-loop_NTPase"/>
</dbReference>
<keyword evidence="1" id="KW-0547">Nucleotide-binding</keyword>
<accession>A0A0F8ZB61</accession>
<reference evidence="6" key="1">
    <citation type="journal article" date="2015" name="Nature">
        <title>Complex archaea that bridge the gap between prokaryotes and eukaryotes.</title>
        <authorList>
            <person name="Spang A."/>
            <person name="Saw J.H."/>
            <person name="Jorgensen S.L."/>
            <person name="Zaremba-Niedzwiedzka K."/>
            <person name="Martijn J."/>
            <person name="Lind A.E."/>
            <person name="van Eijk R."/>
            <person name="Schleper C."/>
            <person name="Guy L."/>
            <person name="Ettema T.J."/>
        </authorList>
    </citation>
    <scope>NUCLEOTIDE SEQUENCE</scope>
</reference>
<dbReference type="GO" id="GO:0070478">
    <property type="term" value="P:nuclear-transcribed mRNA catabolic process, 3'-5' exonucleolytic nonsense-mediated decay"/>
    <property type="evidence" value="ECO:0007669"/>
    <property type="project" value="TreeGrafter"/>
</dbReference>
<evidence type="ECO:0000256" key="3">
    <source>
        <dbReference type="ARBA" id="ARBA00022806"/>
    </source>
</evidence>
<dbReference type="GO" id="GO:0016787">
    <property type="term" value="F:hydrolase activity"/>
    <property type="evidence" value="ECO:0007669"/>
    <property type="project" value="UniProtKB-KW"/>
</dbReference>
<feature type="domain" description="ATP-dependent RNA helicase Ski2/MTR4 C-terminal" evidence="5">
    <location>
        <begin position="179"/>
        <end position="351"/>
    </location>
</feature>
<dbReference type="PANTHER" id="PTHR12131">
    <property type="entry name" value="ATP-DEPENDENT RNA AND DNA HELICASE"/>
    <property type="match status" value="1"/>
</dbReference>
<gene>
    <name evidence="6" type="ORF">LCGC14_2991610</name>
</gene>
<dbReference type="PANTHER" id="PTHR12131:SF1">
    <property type="entry name" value="ATP-DEPENDENT RNA HELICASE SUPV3L1, MITOCHONDRIAL-RELATED"/>
    <property type="match status" value="1"/>
</dbReference>
<dbReference type="InterPro" id="IPR012961">
    <property type="entry name" value="Ski2/MTR4_C"/>
</dbReference>
<evidence type="ECO:0000256" key="2">
    <source>
        <dbReference type="ARBA" id="ARBA00022801"/>
    </source>
</evidence>
<evidence type="ECO:0000313" key="6">
    <source>
        <dbReference type="EMBL" id="KKK63704.1"/>
    </source>
</evidence>
<name>A0A0F8ZB61_9ZZZZ</name>
<dbReference type="SMART" id="SM01142">
    <property type="entry name" value="DSHCT"/>
    <property type="match status" value="1"/>
</dbReference>
<dbReference type="GO" id="GO:0004386">
    <property type="term" value="F:helicase activity"/>
    <property type="evidence" value="ECO:0007669"/>
    <property type="project" value="UniProtKB-KW"/>
</dbReference>
<dbReference type="Pfam" id="PF08148">
    <property type="entry name" value="DSHCT"/>
    <property type="match status" value="1"/>
</dbReference>
<evidence type="ECO:0000259" key="5">
    <source>
        <dbReference type="SMART" id="SM01142"/>
    </source>
</evidence>
<comment type="caution">
    <text evidence="6">The sequence shown here is derived from an EMBL/GenBank/DDBJ whole genome shotgun (WGS) entry which is preliminary data.</text>
</comment>
<protein>
    <recommendedName>
        <fullName evidence="5">ATP-dependent RNA helicase Ski2/MTR4 C-terminal domain-containing protein</fullName>
    </recommendedName>
</protein>
<dbReference type="InterPro" id="IPR050699">
    <property type="entry name" value="RNA-DNA_Helicase"/>
</dbReference>
<dbReference type="SUPFAM" id="SSF52540">
    <property type="entry name" value="P-loop containing nucleoside triphosphate hydrolases"/>
    <property type="match status" value="1"/>
</dbReference>
<dbReference type="Gene3D" id="1.10.3380.30">
    <property type="match status" value="1"/>
</dbReference>
<organism evidence="6">
    <name type="scientific">marine sediment metagenome</name>
    <dbReference type="NCBI Taxonomy" id="412755"/>
    <lineage>
        <taxon>unclassified sequences</taxon>
        <taxon>metagenomes</taxon>
        <taxon>ecological metagenomes</taxon>
    </lineage>
</organism>
<proteinExistence type="predicted"/>
<dbReference type="EMBL" id="LAZR01061373">
    <property type="protein sequence ID" value="KKK63704.1"/>
    <property type="molecule type" value="Genomic_DNA"/>
</dbReference>
<feature type="non-terminal residue" evidence="6">
    <location>
        <position position="1"/>
    </location>
</feature>
<evidence type="ECO:0000256" key="1">
    <source>
        <dbReference type="ARBA" id="ARBA00022741"/>
    </source>
</evidence>
<evidence type="ECO:0000256" key="4">
    <source>
        <dbReference type="ARBA" id="ARBA00022840"/>
    </source>
</evidence>
<keyword evidence="4" id="KW-0067">ATP-binding</keyword>
<dbReference type="AlphaFoldDB" id="A0A0F8ZB61"/>